<protein>
    <submittedName>
        <fullName evidence="2">Uncharacterized protein</fullName>
    </submittedName>
</protein>
<proteinExistence type="predicted"/>
<feature type="region of interest" description="Disordered" evidence="1">
    <location>
        <begin position="96"/>
        <end position="140"/>
    </location>
</feature>
<dbReference type="AlphaFoldDB" id="A0A6A6H707"/>
<feature type="region of interest" description="Disordered" evidence="1">
    <location>
        <begin position="48"/>
        <end position="83"/>
    </location>
</feature>
<feature type="compositionally biased region" description="Basic and acidic residues" evidence="1">
    <location>
        <begin position="108"/>
        <end position="117"/>
    </location>
</feature>
<dbReference type="Proteomes" id="UP000800092">
    <property type="component" value="Unassembled WGS sequence"/>
</dbReference>
<keyword evidence="3" id="KW-1185">Reference proteome</keyword>
<organism evidence="2 3">
    <name type="scientific">Viridothelium virens</name>
    <name type="common">Speckled blister lichen</name>
    <name type="synonym">Trypethelium virens</name>
    <dbReference type="NCBI Taxonomy" id="1048519"/>
    <lineage>
        <taxon>Eukaryota</taxon>
        <taxon>Fungi</taxon>
        <taxon>Dikarya</taxon>
        <taxon>Ascomycota</taxon>
        <taxon>Pezizomycotina</taxon>
        <taxon>Dothideomycetes</taxon>
        <taxon>Dothideomycetes incertae sedis</taxon>
        <taxon>Trypetheliales</taxon>
        <taxon>Trypetheliaceae</taxon>
        <taxon>Viridothelium</taxon>
    </lineage>
</organism>
<feature type="compositionally biased region" description="Basic and acidic residues" evidence="1">
    <location>
        <begin position="130"/>
        <end position="140"/>
    </location>
</feature>
<evidence type="ECO:0000313" key="2">
    <source>
        <dbReference type="EMBL" id="KAF2233884.1"/>
    </source>
</evidence>
<evidence type="ECO:0000313" key="3">
    <source>
        <dbReference type="Proteomes" id="UP000800092"/>
    </source>
</evidence>
<gene>
    <name evidence="2" type="ORF">EV356DRAFT_516031</name>
</gene>
<dbReference type="EMBL" id="ML991803">
    <property type="protein sequence ID" value="KAF2233884.1"/>
    <property type="molecule type" value="Genomic_DNA"/>
</dbReference>
<evidence type="ECO:0000256" key="1">
    <source>
        <dbReference type="SAM" id="MobiDB-lite"/>
    </source>
</evidence>
<feature type="compositionally biased region" description="Polar residues" evidence="1">
    <location>
        <begin position="71"/>
        <end position="82"/>
    </location>
</feature>
<accession>A0A6A6H707</accession>
<reference evidence="2" key="1">
    <citation type="journal article" date="2020" name="Stud. Mycol.">
        <title>101 Dothideomycetes genomes: a test case for predicting lifestyles and emergence of pathogens.</title>
        <authorList>
            <person name="Haridas S."/>
            <person name="Albert R."/>
            <person name="Binder M."/>
            <person name="Bloem J."/>
            <person name="Labutti K."/>
            <person name="Salamov A."/>
            <person name="Andreopoulos B."/>
            <person name="Baker S."/>
            <person name="Barry K."/>
            <person name="Bills G."/>
            <person name="Bluhm B."/>
            <person name="Cannon C."/>
            <person name="Castanera R."/>
            <person name="Culley D."/>
            <person name="Daum C."/>
            <person name="Ezra D."/>
            <person name="Gonzalez J."/>
            <person name="Henrissat B."/>
            <person name="Kuo A."/>
            <person name="Liang C."/>
            <person name="Lipzen A."/>
            <person name="Lutzoni F."/>
            <person name="Magnuson J."/>
            <person name="Mondo S."/>
            <person name="Nolan M."/>
            <person name="Ohm R."/>
            <person name="Pangilinan J."/>
            <person name="Park H.-J."/>
            <person name="Ramirez L."/>
            <person name="Alfaro M."/>
            <person name="Sun H."/>
            <person name="Tritt A."/>
            <person name="Yoshinaga Y."/>
            <person name="Zwiers L.-H."/>
            <person name="Turgeon B."/>
            <person name="Goodwin S."/>
            <person name="Spatafora J."/>
            <person name="Crous P."/>
            <person name="Grigoriev I."/>
        </authorList>
    </citation>
    <scope>NUCLEOTIDE SEQUENCE</scope>
    <source>
        <strain evidence="2">Tuck. ex Michener</strain>
    </source>
</reference>
<sequence length="228" mass="26259">MPRYYTEERLPVNGFFETTRRPTRPQEMPLAFFNTQWGKDEACGVHEDGDTGNQQRWPTIPDHNRPVSERTLPSSGRISSLSKARDENYLRLCDRAQKRNMTPPTREQVLRHPDHDPPPPITPRSSSRRRACDASHEHQEAVRREAAYAAQSARGNESEPRWGLVNARRPTYAHGGSHRECAAELVDISEKHDTSERRPRALSEFARYSAPPQPLRRCCGRASRPSWW</sequence>
<name>A0A6A6H707_VIRVR</name>